<dbReference type="KEGG" id="csl:COCSUDRAFT_58002"/>
<dbReference type="CDD" id="cd01733">
    <property type="entry name" value="LSm10"/>
    <property type="match status" value="1"/>
</dbReference>
<dbReference type="eggNOG" id="KOG3428">
    <property type="taxonomic scope" value="Eukaryota"/>
</dbReference>
<dbReference type="Proteomes" id="UP000007264">
    <property type="component" value="Unassembled WGS sequence"/>
</dbReference>
<dbReference type="PANTHER" id="PTHR21196">
    <property type="entry name" value="U7 SNRNA-ASSOCIATED SM-LIKE PROTEIN LSM10"/>
    <property type="match status" value="1"/>
</dbReference>
<dbReference type="AlphaFoldDB" id="I0YPH3"/>
<reference evidence="2 3" key="1">
    <citation type="journal article" date="2012" name="Genome Biol.">
        <title>The genome of the polar eukaryotic microalga coccomyxa subellipsoidea reveals traits of cold adaptation.</title>
        <authorList>
            <person name="Blanc G."/>
            <person name="Agarkova I."/>
            <person name="Grimwood J."/>
            <person name="Kuo A."/>
            <person name="Brueggeman A."/>
            <person name="Dunigan D."/>
            <person name="Gurnon J."/>
            <person name="Ladunga I."/>
            <person name="Lindquist E."/>
            <person name="Lucas S."/>
            <person name="Pangilinan J."/>
            <person name="Proschold T."/>
            <person name="Salamov A."/>
            <person name="Schmutz J."/>
            <person name="Weeks D."/>
            <person name="Yamada T."/>
            <person name="Claverie J.M."/>
            <person name="Grigoriev I."/>
            <person name="Van Etten J."/>
            <person name="Lomsadze A."/>
            <person name="Borodovsky M."/>
        </authorList>
    </citation>
    <scope>NUCLEOTIDE SEQUENCE [LARGE SCALE GENOMIC DNA]</scope>
    <source>
        <strain evidence="2 3">C-169</strain>
    </source>
</reference>
<dbReference type="OrthoDB" id="10256176at2759"/>
<dbReference type="Pfam" id="PF01423">
    <property type="entry name" value="LSM"/>
    <property type="match status" value="1"/>
</dbReference>
<feature type="domain" description="Sm" evidence="1">
    <location>
        <begin position="16"/>
        <end position="81"/>
    </location>
</feature>
<gene>
    <name evidence="2" type="ORF">COCSUDRAFT_58002</name>
</gene>
<comment type="caution">
    <text evidence="2">The sequence shown here is derived from an EMBL/GenBank/DDBJ whole genome shotgun (WGS) entry which is preliminary data.</text>
</comment>
<sequence>MPTTRRVPKADRSLACFVQALEGLNVVVELHNDAVVRGMLESADEGMNMIINGATYEPLQGSAQAMDFLFVKGARIRYVHLPAKMNAATRVEDKQKEAAEARRLHALEMGQLTALPKGVDALIEDGAMSADVVEHNVEEGAFLG</sequence>
<protein>
    <recommendedName>
        <fullName evidence="1">Sm domain-containing protein</fullName>
    </recommendedName>
</protein>
<accession>I0YPH3</accession>
<organism evidence="2 3">
    <name type="scientific">Coccomyxa subellipsoidea (strain C-169)</name>
    <name type="common">Green microalga</name>
    <dbReference type="NCBI Taxonomy" id="574566"/>
    <lineage>
        <taxon>Eukaryota</taxon>
        <taxon>Viridiplantae</taxon>
        <taxon>Chlorophyta</taxon>
        <taxon>core chlorophytes</taxon>
        <taxon>Trebouxiophyceae</taxon>
        <taxon>Trebouxiophyceae incertae sedis</taxon>
        <taxon>Coccomyxaceae</taxon>
        <taxon>Coccomyxa</taxon>
        <taxon>Coccomyxa subellipsoidea</taxon>
    </lineage>
</organism>
<keyword evidence="3" id="KW-1185">Reference proteome</keyword>
<dbReference type="STRING" id="574566.I0YPH3"/>
<dbReference type="PANTHER" id="PTHR21196:SF1">
    <property type="entry name" value="U7 SNRNA-ASSOCIATED SM-LIKE PROTEIN LSM10"/>
    <property type="match status" value="1"/>
</dbReference>
<proteinExistence type="predicted"/>
<name>I0YPH3_COCSC</name>
<evidence type="ECO:0000313" key="3">
    <source>
        <dbReference type="Proteomes" id="UP000007264"/>
    </source>
</evidence>
<dbReference type="EMBL" id="AGSI01000016">
    <property type="protein sequence ID" value="EIE20292.1"/>
    <property type="molecule type" value="Genomic_DNA"/>
</dbReference>
<dbReference type="GO" id="GO:0071209">
    <property type="term" value="F:U7 snRNA binding"/>
    <property type="evidence" value="ECO:0007669"/>
    <property type="project" value="TreeGrafter"/>
</dbReference>
<dbReference type="GO" id="GO:0016604">
    <property type="term" value="C:nuclear body"/>
    <property type="evidence" value="ECO:0007669"/>
    <property type="project" value="TreeGrafter"/>
</dbReference>
<dbReference type="RefSeq" id="XP_005644836.1">
    <property type="nucleotide sequence ID" value="XM_005644779.1"/>
</dbReference>
<dbReference type="Gene3D" id="2.30.30.100">
    <property type="match status" value="1"/>
</dbReference>
<dbReference type="GO" id="GO:0006398">
    <property type="term" value="P:mRNA 3'-end processing by stem-loop binding and cleavage"/>
    <property type="evidence" value="ECO:0007669"/>
    <property type="project" value="TreeGrafter"/>
</dbReference>
<dbReference type="InterPro" id="IPR010920">
    <property type="entry name" value="LSM_dom_sf"/>
</dbReference>
<dbReference type="InterPro" id="IPR052840">
    <property type="entry name" value="U7_snRNA_Sm-like"/>
</dbReference>
<dbReference type="GO" id="GO:0071208">
    <property type="term" value="F:histone pre-mRNA DCP binding"/>
    <property type="evidence" value="ECO:0007669"/>
    <property type="project" value="TreeGrafter"/>
</dbReference>
<dbReference type="SUPFAM" id="SSF50182">
    <property type="entry name" value="Sm-like ribonucleoproteins"/>
    <property type="match status" value="1"/>
</dbReference>
<dbReference type="GO" id="GO:0071254">
    <property type="term" value="C:cytoplasmic U snRNP body"/>
    <property type="evidence" value="ECO:0007669"/>
    <property type="project" value="TreeGrafter"/>
</dbReference>
<dbReference type="InterPro" id="IPR001163">
    <property type="entry name" value="Sm_dom_euk/arc"/>
</dbReference>
<dbReference type="GeneID" id="17038268"/>
<evidence type="ECO:0000313" key="2">
    <source>
        <dbReference type="EMBL" id="EIE20292.1"/>
    </source>
</evidence>
<evidence type="ECO:0000259" key="1">
    <source>
        <dbReference type="SMART" id="SM00651"/>
    </source>
</evidence>
<dbReference type="SMART" id="SM00651">
    <property type="entry name" value="Sm"/>
    <property type="match status" value="1"/>
</dbReference>